<gene>
    <name evidence="2" type="ORF">NM203_17630</name>
</gene>
<feature type="compositionally biased region" description="Basic residues" evidence="1">
    <location>
        <begin position="213"/>
        <end position="226"/>
    </location>
</feature>
<organism evidence="2 3">
    <name type="scientific">Mycolicibacterium arenosum</name>
    <dbReference type="NCBI Taxonomy" id="2952157"/>
    <lineage>
        <taxon>Bacteria</taxon>
        <taxon>Bacillati</taxon>
        <taxon>Actinomycetota</taxon>
        <taxon>Actinomycetes</taxon>
        <taxon>Mycobacteriales</taxon>
        <taxon>Mycobacteriaceae</taxon>
        <taxon>Mycolicibacterium</taxon>
    </lineage>
</organism>
<accession>A0ABT1M4C0</accession>
<sequence>MATVVAADIITLGRGSGKLHSKLVDPTRAPKVTKTRTAAAQHTAAAPKECNPVPPAKKAPALPEDSAKNAPTTQEARATWIHDRYGESVVGGPLTAKTFELVPGSKLDARIADHYNAQTGTLYEFNTTPWNTGVPDLKAKVDFKIAQVSKDFQLRAEGTVQNVVWCGTEPLPTTGEGGRLRQALINANIRYRVVPLPPTCSGCGRRSTDRPSRTRRAVHRLGRRRAKRTRGMHCHLSYCYGSSANPARPHRSSSRPTAS</sequence>
<evidence type="ECO:0000313" key="3">
    <source>
        <dbReference type="Proteomes" id="UP001651690"/>
    </source>
</evidence>
<protein>
    <submittedName>
        <fullName evidence="2">Uncharacterized protein</fullName>
    </submittedName>
</protein>
<feature type="region of interest" description="Disordered" evidence="1">
    <location>
        <begin position="202"/>
        <end position="226"/>
    </location>
</feature>
<reference evidence="2 3" key="1">
    <citation type="submission" date="2022-06" db="EMBL/GenBank/DDBJ databases">
        <title>Mycolicibacterium sp. CAU 1645 isolated from seawater.</title>
        <authorList>
            <person name="Kim W."/>
        </authorList>
    </citation>
    <scope>NUCLEOTIDE SEQUENCE [LARGE SCALE GENOMIC DNA]</scope>
    <source>
        <strain evidence="2 3">CAU 1645</strain>
    </source>
</reference>
<comment type="caution">
    <text evidence="2">The sequence shown here is derived from an EMBL/GenBank/DDBJ whole genome shotgun (WGS) entry which is preliminary data.</text>
</comment>
<evidence type="ECO:0000313" key="2">
    <source>
        <dbReference type="EMBL" id="MCP9274013.1"/>
    </source>
</evidence>
<name>A0ABT1M4C0_9MYCO</name>
<proteinExistence type="predicted"/>
<keyword evidence="3" id="KW-1185">Reference proteome</keyword>
<dbReference type="EMBL" id="JANDBD010000007">
    <property type="protein sequence ID" value="MCP9274013.1"/>
    <property type="molecule type" value="Genomic_DNA"/>
</dbReference>
<feature type="region of interest" description="Disordered" evidence="1">
    <location>
        <begin position="40"/>
        <end position="74"/>
    </location>
</feature>
<evidence type="ECO:0000256" key="1">
    <source>
        <dbReference type="SAM" id="MobiDB-lite"/>
    </source>
</evidence>
<dbReference type="Proteomes" id="UP001651690">
    <property type="component" value="Unassembled WGS sequence"/>
</dbReference>
<dbReference type="RefSeq" id="WP_255061351.1">
    <property type="nucleotide sequence ID" value="NZ_JANDBD010000007.1"/>
</dbReference>